<comment type="caution">
    <text evidence="1">The sequence shown here is derived from an EMBL/GenBank/DDBJ whole genome shotgun (WGS) entry which is preliminary data.</text>
</comment>
<evidence type="ECO:0000313" key="1">
    <source>
        <dbReference type="EMBL" id="KTS68344.1"/>
    </source>
</evidence>
<gene>
    <name evidence="1" type="ORF">SA3R_08210</name>
</gene>
<name>A0A8E1S043_9GAMM</name>
<sequence length="96" mass="10549">MTDLLTLSARAEAAEADNDNARRIHLAASVLLHFAEMTGSADSTEPADTVVTDLLTDLMHLCAHCWPDNGPVSFDSTLNTARMHYLVESDECTQWE</sequence>
<organism evidence="1 2">
    <name type="scientific">Pantoea dispersa</name>
    <dbReference type="NCBI Taxonomy" id="59814"/>
    <lineage>
        <taxon>Bacteria</taxon>
        <taxon>Pseudomonadati</taxon>
        <taxon>Pseudomonadota</taxon>
        <taxon>Gammaproteobacteria</taxon>
        <taxon>Enterobacterales</taxon>
        <taxon>Erwiniaceae</taxon>
        <taxon>Pantoea</taxon>
    </lineage>
</organism>
<dbReference type="AlphaFoldDB" id="A0A8E1S043"/>
<proteinExistence type="predicted"/>
<reference evidence="1 2" key="1">
    <citation type="journal article" date="2016" name="Front. Microbiol.">
        <title>Genomic Resource of Rice Seed Associated Bacteria.</title>
        <authorList>
            <person name="Midha S."/>
            <person name="Bansal K."/>
            <person name="Sharma S."/>
            <person name="Kumar N."/>
            <person name="Patil P.P."/>
            <person name="Chaudhry V."/>
            <person name="Patil P.B."/>
        </authorList>
    </citation>
    <scope>NUCLEOTIDE SEQUENCE [LARGE SCALE GENOMIC DNA]</scope>
    <source>
        <strain evidence="1 2">SA3</strain>
    </source>
</reference>
<protein>
    <submittedName>
        <fullName evidence="1">Uncharacterized protein</fullName>
    </submittedName>
</protein>
<dbReference type="EMBL" id="LDSE01000015">
    <property type="protein sequence ID" value="KTS68344.1"/>
    <property type="molecule type" value="Genomic_DNA"/>
</dbReference>
<evidence type="ECO:0000313" key="2">
    <source>
        <dbReference type="Proteomes" id="UP000071979"/>
    </source>
</evidence>
<dbReference type="Proteomes" id="UP000071979">
    <property type="component" value="Unassembled WGS sequence"/>
</dbReference>
<accession>A0A8E1S043</accession>